<dbReference type="STRING" id="1051891.A0A0C3Q3P6"/>
<feature type="domain" description="GBD/FH3" evidence="3">
    <location>
        <begin position="237"/>
        <end position="513"/>
    </location>
</feature>
<dbReference type="AlphaFoldDB" id="A0A0C3Q3P6"/>
<organism evidence="4 5">
    <name type="scientific">Tulasnella calospora MUT 4182</name>
    <dbReference type="NCBI Taxonomy" id="1051891"/>
    <lineage>
        <taxon>Eukaryota</taxon>
        <taxon>Fungi</taxon>
        <taxon>Dikarya</taxon>
        <taxon>Basidiomycota</taxon>
        <taxon>Agaricomycotina</taxon>
        <taxon>Agaricomycetes</taxon>
        <taxon>Cantharellales</taxon>
        <taxon>Tulasnellaceae</taxon>
        <taxon>Tulasnella</taxon>
    </lineage>
</organism>
<dbReference type="InterPro" id="IPR014768">
    <property type="entry name" value="GBD/FH3_dom"/>
</dbReference>
<dbReference type="GO" id="GO:0032153">
    <property type="term" value="C:cell division site"/>
    <property type="evidence" value="ECO:0007669"/>
    <property type="project" value="TreeGrafter"/>
</dbReference>
<dbReference type="InterPro" id="IPR051661">
    <property type="entry name" value="Actin_filament_regulator"/>
</dbReference>
<dbReference type="InterPro" id="IPR011989">
    <property type="entry name" value="ARM-like"/>
</dbReference>
<dbReference type="InterPro" id="IPR016024">
    <property type="entry name" value="ARM-type_fold"/>
</dbReference>
<dbReference type="SUPFAM" id="SSF48371">
    <property type="entry name" value="ARM repeat"/>
    <property type="match status" value="1"/>
</dbReference>
<dbReference type="Pfam" id="PF06371">
    <property type="entry name" value="Drf_GBD"/>
    <property type="match status" value="1"/>
</dbReference>
<feature type="compositionally biased region" description="Basic residues" evidence="2">
    <location>
        <begin position="1"/>
        <end position="13"/>
    </location>
</feature>
<gene>
    <name evidence="4" type="ORF">M407DRAFT_27145</name>
</gene>
<evidence type="ECO:0000256" key="2">
    <source>
        <dbReference type="SAM" id="MobiDB-lite"/>
    </source>
</evidence>
<keyword evidence="5" id="KW-1185">Reference proteome</keyword>
<feature type="compositionally biased region" description="Polar residues" evidence="2">
    <location>
        <begin position="48"/>
        <end position="71"/>
    </location>
</feature>
<dbReference type="Proteomes" id="UP000054248">
    <property type="component" value="Unassembled WGS sequence"/>
</dbReference>
<reference evidence="5" key="2">
    <citation type="submission" date="2015-01" db="EMBL/GenBank/DDBJ databases">
        <title>Evolutionary Origins and Diversification of the Mycorrhizal Mutualists.</title>
        <authorList>
            <consortium name="DOE Joint Genome Institute"/>
            <consortium name="Mycorrhizal Genomics Consortium"/>
            <person name="Kohler A."/>
            <person name="Kuo A."/>
            <person name="Nagy L.G."/>
            <person name="Floudas D."/>
            <person name="Copeland A."/>
            <person name="Barry K.W."/>
            <person name="Cichocki N."/>
            <person name="Veneault-Fourrey C."/>
            <person name="LaButti K."/>
            <person name="Lindquist E.A."/>
            <person name="Lipzen A."/>
            <person name="Lundell T."/>
            <person name="Morin E."/>
            <person name="Murat C."/>
            <person name="Riley R."/>
            <person name="Ohm R."/>
            <person name="Sun H."/>
            <person name="Tunlid A."/>
            <person name="Henrissat B."/>
            <person name="Grigoriev I.V."/>
            <person name="Hibbett D.S."/>
            <person name="Martin F."/>
        </authorList>
    </citation>
    <scope>NUCLEOTIDE SEQUENCE [LARGE SCALE GENOMIC DNA]</scope>
    <source>
        <strain evidence="5">MUT 4182</strain>
    </source>
</reference>
<accession>A0A0C3Q3P6</accession>
<dbReference type="GO" id="GO:0003779">
    <property type="term" value="F:actin binding"/>
    <property type="evidence" value="ECO:0007669"/>
    <property type="project" value="InterPro"/>
</dbReference>
<dbReference type="PANTHER" id="PTHR47102">
    <property type="entry name" value="PROTEIN BNI1"/>
    <property type="match status" value="1"/>
</dbReference>
<dbReference type="Gene3D" id="1.25.10.10">
    <property type="entry name" value="Leucine-rich Repeat Variant"/>
    <property type="match status" value="1"/>
</dbReference>
<feature type="compositionally biased region" description="Polar residues" evidence="2">
    <location>
        <begin position="157"/>
        <end position="195"/>
    </location>
</feature>
<dbReference type="GO" id="GO:0043332">
    <property type="term" value="C:mating projection tip"/>
    <property type="evidence" value="ECO:0007669"/>
    <property type="project" value="TreeGrafter"/>
</dbReference>
<dbReference type="OrthoDB" id="1104827at2759"/>
<feature type="region of interest" description="Disordered" evidence="2">
    <location>
        <begin position="1"/>
        <end position="223"/>
    </location>
</feature>
<feature type="compositionally biased region" description="Low complexity" evidence="2">
    <location>
        <begin position="132"/>
        <end position="156"/>
    </location>
</feature>
<dbReference type="SMART" id="SM01140">
    <property type="entry name" value="Drf_GBD"/>
    <property type="match status" value="1"/>
</dbReference>
<name>A0A0C3Q3P6_9AGAM</name>
<reference evidence="4 5" key="1">
    <citation type="submission" date="2014-04" db="EMBL/GenBank/DDBJ databases">
        <authorList>
            <consortium name="DOE Joint Genome Institute"/>
            <person name="Kuo A."/>
            <person name="Girlanda M."/>
            <person name="Perotto S."/>
            <person name="Kohler A."/>
            <person name="Nagy L.G."/>
            <person name="Floudas D."/>
            <person name="Copeland A."/>
            <person name="Barry K.W."/>
            <person name="Cichocki N."/>
            <person name="Veneault-Fourrey C."/>
            <person name="LaButti K."/>
            <person name="Lindquist E.A."/>
            <person name="Lipzen A."/>
            <person name="Lundell T."/>
            <person name="Morin E."/>
            <person name="Murat C."/>
            <person name="Sun H."/>
            <person name="Tunlid A."/>
            <person name="Henrissat B."/>
            <person name="Grigoriev I.V."/>
            <person name="Hibbett D.S."/>
            <person name="Martin F."/>
            <person name="Nordberg H.P."/>
            <person name="Cantor M.N."/>
            <person name="Hua S.X."/>
        </authorList>
    </citation>
    <scope>NUCLEOTIDE SEQUENCE [LARGE SCALE GENOMIC DNA]</scope>
    <source>
        <strain evidence="4 5">MUT 4182</strain>
    </source>
</reference>
<evidence type="ECO:0000256" key="1">
    <source>
        <dbReference type="ARBA" id="ARBA00037935"/>
    </source>
</evidence>
<dbReference type="GO" id="GO:0051017">
    <property type="term" value="P:actin filament bundle assembly"/>
    <property type="evidence" value="ECO:0007669"/>
    <property type="project" value="TreeGrafter"/>
</dbReference>
<dbReference type="GO" id="GO:0051016">
    <property type="term" value="P:barbed-end actin filament capping"/>
    <property type="evidence" value="ECO:0007669"/>
    <property type="project" value="TreeGrafter"/>
</dbReference>
<dbReference type="PROSITE" id="PS51232">
    <property type="entry name" value="GBD_FH3"/>
    <property type="match status" value="1"/>
</dbReference>
<dbReference type="HOGENOM" id="CLU_531210_0_0_1"/>
<dbReference type="GO" id="GO:1903475">
    <property type="term" value="P:mitotic actomyosin contractile ring assembly"/>
    <property type="evidence" value="ECO:0007669"/>
    <property type="project" value="TreeGrafter"/>
</dbReference>
<comment type="similarity">
    <text evidence="1">Belongs to the formin homology family. BNI1 subfamily.</text>
</comment>
<proteinExistence type="inferred from homology"/>
<evidence type="ECO:0000313" key="4">
    <source>
        <dbReference type="EMBL" id="KIO23365.1"/>
    </source>
</evidence>
<dbReference type="GO" id="GO:0031267">
    <property type="term" value="F:small GTPase binding"/>
    <property type="evidence" value="ECO:0007669"/>
    <property type="project" value="InterPro"/>
</dbReference>
<protein>
    <recommendedName>
        <fullName evidence="3">GBD/FH3 domain-containing protein</fullName>
    </recommendedName>
</protein>
<evidence type="ECO:0000313" key="5">
    <source>
        <dbReference type="Proteomes" id="UP000054248"/>
    </source>
</evidence>
<sequence>MSSIFRRKEKHTARQSSQSSQDVGGVPYDKLSQSGKSPIPVATLGPNLRQSSASVNISAPVTNPTLTNDGTDLNYGRPGKAIVSSSARMEMPIPEPYRPNGYNGDSSMNPGSPPTQGNTSLAGSTSPFNVERSTSSSTLASSRASNRSDASSKASSIMATPSRTRRTAGSTDNPSVVASPRQGTSATVRPASNASKADYRLSGYAPSTSSTTSDSHHSYYSHHSHHSGISRLLHRDEEPPPPEELDQMFYEVLQARGMSDGDMGNVSASKKWRLVREHRRMEGRSGRAIVAGSGQVGPPEPGSPEWYLKKLVDGTITSKDVSGLGVSLRTGSIPWAKQFVASQGLSALGNALHVINRRGSNRREQDNTLEYEIAKCIRQVVNMTPSLGEEYTVTRQTIGYITCSLNSPNIGTRRAISEILFFFHRVNDMFHDFVIDGFSMLSAANNETGAYDYWMKSFEAAIDGRGKMGSLVGASSEVRKTAGPDSALNDYAVSRQLGIVFRQIANSGISSQP</sequence>
<dbReference type="EMBL" id="KN823086">
    <property type="protein sequence ID" value="KIO23365.1"/>
    <property type="molecule type" value="Genomic_DNA"/>
</dbReference>
<feature type="compositionally biased region" description="Polar residues" evidence="2">
    <location>
        <begin position="103"/>
        <end position="128"/>
    </location>
</feature>
<dbReference type="InterPro" id="IPR010473">
    <property type="entry name" value="GTPase-bd"/>
</dbReference>
<dbReference type="PANTHER" id="PTHR47102:SF2">
    <property type="entry name" value="PROTEIN BNI1"/>
    <property type="match status" value="1"/>
</dbReference>
<evidence type="ECO:0000259" key="3">
    <source>
        <dbReference type="PROSITE" id="PS51232"/>
    </source>
</evidence>